<feature type="transmembrane region" description="Helical" evidence="6">
    <location>
        <begin position="35"/>
        <end position="62"/>
    </location>
</feature>
<name>A0A8J5M3Q6_9STRA</name>
<keyword evidence="3 6" id="KW-0812">Transmembrane</keyword>
<evidence type="ECO:0000256" key="1">
    <source>
        <dbReference type="ARBA" id="ARBA00004141"/>
    </source>
</evidence>
<protein>
    <recommendedName>
        <fullName evidence="11">ABC-2 type transporter domain-containing protein</fullName>
    </recommendedName>
</protein>
<dbReference type="InterPro" id="IPR013525">
    <property type="entry name" value="ABC2_TM"/>
</dbReference>
<sequence>MGFIGIIAFNGFVPVVAKERSAFYRERAAQTYNAFCIYSVVGFTGTETFFTFYLILSLGVLFQEYLAELVVFVTPNVEVAEILGMLVNLFTFLFAGFSPPAAELPTGVKWIYHINPFTYTLSALSTVVFGDCPSEGSSAIGCNELANAPRSLPEGIIVKEYLEINFGMKHEHIWRNCGVLFGIVVFMRVLTLLAMRFLNFQKK</sequence>
<gene>
    <name evidence="9" type="ORF">JG688_00013799</name>
</gene>
<feature type="transmembrane region" description="Helical" evidence="6">
    <location>
        <begin position="178"/>
        <end position="198"/>
    </location>
</feature>
<keyword evidence="4 6" id="KW-1133">Transmembrane helix</keyword>
<dbReference type="Proteomes" id="UP000709295">
    <property type="component" value="Unassembled WGS sequence"/>
</dbReference>
<evidence type="ECO:0000256" key="6">
    <source>
        <dbReference type="SAM" id="Phobius"/>
    </source>
</evidence>
<dbReference type="GO" id="GO:0140359">
    <property type="term" value="F:ABC-type transporter activity"/>
    <property type="evidence" value="ECO:0007669"/>
    <property type="project" value="InterPro"/>
</dbReference>
<keyword evidence="5 6" id="KW-0472">Membrane</keyword>
<dbReference type="GO" id="GO:0016020">
    <property type="term" value="C:membrane"/>
    <property type="evidence" value="ECO:0007669"/>
    <property type="project" value="UniProtKB-SubCell"/>
</dbReference>
<dbReference type="AlphaFoldDB" id="A0A8J5M3Q6"/>
<evidence type="ECO:0000256" key="3">
    <source>
        <dbReference type="ARBA" id="ARBA00022692"/>
    </source>
</evidence>
<dbReference type="GO" id="GO:0005524">
    <property type="term" value="F:ATP binding"/>
    <property type="evidence" value="ECO:0007669"/>
    <property type="project" value="InterPro"/>
</dbReference>
<evidence type="ECO:0000313" key="9">
    <source>
        <dbReference type="EMBL" id="KAG6951275.1"/>
    </source>
</evidence>
<dbReference type="EMBL" id="JAENGY010001218">
    <property type="protein sequence ID" value="KAG6951275.1"/>
    <property type="molecule type" value="Genomic_DNA"/>
</dbReference>
<comment type="caution">
    <text evidence="9">The sequence shown here is derived from an EMBL/GenBank/DDBJ whole genome shotgun (WGS) entry which is preliminary data.</text>
</comment>
<feature type="domain" description="CDR ABC transporter" evidence="8">
    <location>
        <begin position="159"/>
        <end position="202"/>
    </location>
</feature>
<feature type="transmembrane region" description="Helical" evidence="6">
    <location>
        <begin position="82"/>
        <end position="102"/>
    </location>
</feature>
<keyword evidence="2" id="KW-0813">Transport</keyword>
<dbReference type="InterPro" id="IPR010929">
    <property type="entry name" value="PDR_CDR_ABC"/>
</dbReference>
<organism evidence="9 10">
    <name type="scientific">Phytophthora aleatoria</name>
    <dbReference type="NCBI Taxonomy" id="2496075"/>
    <lineage>
        <taxon>Eukaryota</taxon>
        <taxon>Sar</taxon>
        <taxon>Stramenopiles</taxon>
        <taxon>Oomycota</taxon>
        <taxon>Peronosporomycetes</taxon>
        <taxon>Peronosporales</taxon>
        <taxon>Peronosporaceae</taxon>
        <taxon>Phytophthora</taxon>
    </lineage>
</organism>
<evidence type="ECO:0000256" key="5">
    <source>
        <dbReference type="ARBA" id="ARBA00023136"/>
    </source>
</evidence>
<dbReference type="Pfam" id="PF06422">
    <property type="entry name" value="PDR_CDR"/>
    <property type="match status" value="1"/>
</dbReference>
<evidence type="ECO:0000259" key="8">
    <source>
        <dbReference type="Pfam" id="PF06422"/>
    </source>
</evidence>
<evidence type="ECO:0008006" key="11">
    <source>
        <dbReference type="Google" id="ProtNLM"/>
    </source>
</evidence>
<comment type="subcellular location">
    <subcellularLocation>
        <location evidence="1">Membrane</location>
        <topology evidence="1">Multi-pass membrane protein</topology>
    </subcellularLocation>
</comment>
<dbReference type="PANTHER" id="PTHR19241">
    <property type="entry name" value="ATP-BINDING CASSETTE TRANSPORTER"/>
    <property type="match status" value="1"/>
</dbReference>
<evidence type="ECO:0000259" key="7">
    <source>
        <dbReference type="Pfam" id="PF01061"/>
    </source>
</evidence>
<keyword evidence="10" id="KW-1185">Reference proteome</keyword>
<evidence type="ECO:0000313" key="10">
    <source>
        <dbReference type="Proteomes" id="UP000709295"/>
    </source>
</evidence>
<evidence type="ECO:0000256" key="2">
    <source>
        <dbReference type="ARBA" id="ARBA00022448"/>
    </source>
</evidence>
<proteinExistence type="predicted"/>
<feature type="domain" description="ABC-2 type transporter transmembrane" evidence="7">
    <location>
        <begin position="35"/>
        <end position="128"/>
    </location>
</feature>
<dbReference type="Pfam" id="PF01061">
    <property type="entry name" value="ABC2_membrane"/>
    <property type="match status" value="1"/>
</dbReference>
<accession>A0A8J5M3Q6</accession>
<reference evidence="9" key="1">
    <citation type="submission" date="2021-01" db="EMBL/GenBank/DDBJ databases">
        <title>Phytophthora aleatoria, a newly-described species from Pinus radiata is distinct from Phytophthora cactorum isolates based on comparative genomics.</title>
        <authorList>
            <person name="Mcdougal R."/>
            <person name="Panda P."/>
            <person name="Williams N."/>
            <person name="Studholme D.J."/>
        </authorList>
    </citation>
    <scope>NUCLEOTIDE SEQUENCE</scope>
    <source>
        <strain evidence="9">NZFS 4037</strain>
    </source>
</reference>
<evidence type="ECO:0000256" key="4">
    <source>
        <dbReference type="ARBA" id="ARBA00022989"/>
    </source>
</evidence>